<evidence type="ECO:0000313" key="6">
    <source>
        <dbReference type="EMBL" id="OAF70052.1"/>
    </source>
</evidence>
<protein>
    <recommendedName>
        <fullName evidence="5">Bms1-type G domain-containing protein</fullName>
    </recommendedName>
</protein>
<dbReference type="SMART" id="SM01362">
    <property type="entry name" value="DUF663"/>
    <property type="match status" value="1"/>
</dbReference>
<feature type="compositionally biased region" description="Basic and acidic residues" evidence="4">
    <location>
        <begin position="452"/>
        <end position="473"/>
    </location>
</feature>
<keyword evidence="7" id="KW-1185">Reference proteome</keyword>
<evidence type="ECO:0000256" key="1">
    <source>
        <dbReference type="ARBA" id="ARBA00004604"/>
    </source>
</evidence>
<dbReference type="InterPro" id="IPR012948">
    <property type="entry name" value="AARP2CN"/>
</dbReference>
<feature type="domain" description="Bms1-type G" evidence="5">
    <location>
        <begin position="62"/>
        <end position="227"/>
    </location>
</feature>
<comment type="subcellular location">
    <subcellularLocation>
        <location evidence="1">Nucleus</location>
        <location evidence="1">Nucleolus</location>
    </subcellularLocation>
</comment>
<dbReference type="GO" id="GO:0005730">
    <property type="term" value="C:nucleolus"/>
    <property type="evidence" value="ECO:0007669"/>
    <property type="project" value="UniProtKB-SubCell"/>
</dbReference>
<dbReference type="EMBL" id="LWCA01000193">
    <property type="protein sequence ID" value="OAF70052.1"/>
    <property type="molecule type" value="Genomic_DNA"/>
</dbReference>
<dbReference type="PANTHER" id="PTHR12858:SF2">
    <property type="entry name" value="RIBOSOME BIOGENESIS PROTEIN BMS1 HOMOLOG"/>
    <property type="match status" value="1"/>
</dbReference>
<dbReference type="GO" id="GO:0034511">
    <property type="term" value="F:U3 snoRNA binding"/>
    <property type="evidence" value="ECO:0007669"/>
    <property type="project" value="TreeGrafter"/>
</dbReference>
<dbReference type="GO" id="GO:0005525">
    <property type="term" value="F:GTP binding"/>
    <property type="evidence" value="ECO:0007669"/>
    <property type="project" value="TreeGrafter"/>
</dbReference>
<dbReference type="OrthoDB" id="10260897at2759"/>
<keyword evidence="3" id="KW-0539">Nucleus</keyword>
<feature type="region of interest" description="Disordered" evidence="4">
    <location>
        <begin position="452"/>
        <end position="482"/>
    </location>
</feature>
<dbReference type="GO" id="GO:0000479">
    <property type="term" value="P:endonucleolytic cleavage of tricistronic rRNA transcript (SSU-rRNA, 5.8S rRNA, LSU-rRNA)"/>
    <property type="evidence" value="ECO:0007669"/>
    <property type="project" value="TreeGrafter"/>
</dbReference>
<accession>A0A177B8R0</accession>
<gene>
    <name evidence="6" type="ORF">A3Q56_02189</name>
</gene>
<dbReference type="GO" id="GO:0000462">
    <property type="term" value="P:maturation of SSU-rRNA from tricistronic rRNA transcript (SSU-rRNA, 5.8S rRNA, LSU-rRNA)"/>
    <property type="evidence" value="ECO:0007669"/>
    <property type="project" value="TreeGrafter"/>
</dbReference>
<name>A0A177B8R0_9BILA</name>
<evidence type="ECO:0000256" key="2">
    <source>
        <dbReference type="ARBA" id="ARBA00022517"/>
    </source>
</evidence>
<reference evidence="6 7" key="1">
    <citation type="submission" date="2016-04" db="EMBL/GenBank/DDBJ databases">
        <title>The genome of Intoshia linei affirms orthonectids as highly simplified spiralians.</title>
        <authorList>
            <person name="Mikhailov K.V."/>
            <person name="Slusarev G.S."/>
            <person name="Nikitin M.A."/>
            <person name="Logacheva M.D."/>
            <person name="Penin A."/>
            <person name="Aleoshin V."/>
            <person name="Panchin Y.V."/>
        </authorList>
    </citation>
    <scope>NUCLEOTIDE SEQUENCE [LARGE SCALE GENOMIC DNA]</scope>
    <source>
        <strain evidence="6">Intl2013</strain>
        <tissue evidence="6">Whole animal</tissue>
    </source>
</reference>
<dbReference type="InterPro" id="IPR030387">
    <property type="entry name" value="G_Bms1/Tsr1_dom"/>
</dbReference>
<dbReference type="InterPro" id="IPR039761">
    <property type="entry name" value="Bms1/Tsr1"/>
</dbReference>
<keyword evidence="2" id="KW-0690">Ribosome biogenesis</keyword>
<dbReference type="InterPro" id="IPR027417">
    <property type="entry name" value="P-loop_NTPase"/>
</dbReference>
<dbReference type="Pfam" id="PF04950">
    <property type="entry name" value="RIBIOP_C"/>
    <property type="match status" value="1"/>
</dbReference>
<feature type="non-terminal residue" evidence="6">
    <location>
        <position position="837"/>
    </location>
</feature>
<comment type="caution">
    <text evidence="6">The sequence shown here is derived from an EMBL/GenBank/DDBJ whole genome shotgun (WGS) entry which is preliminary data.</text>
</comment>
<dbReference type="Pfam" id="PF08142">
    <property type="entry name" value="AARP2CN"/>
    <property type="match status" value="1"/>
</dbReference>
<dbReference type="GO" id="GO:0030686">
    <property type="term" value="C:90S preribosome"/>
    <property type="evidence" value="ECO:0007669"/>
    <property type="project" value="TreeGrafter"/>
</dbReference>
<dbReference type="Gene3D" id="3.40.50.300">
    <property type="entry name" value="P-loop containing nucleotide triphosphate hydrolases"/>
    <property type="match status" value="1"/>
</dbReference>
<proteinExistence type="predicted"/>
<dbReference type="Proteomes" id="UP000078046">
    <property type="component" value="Unassembled WGS sequence"/>
</dbReference>
<dbReference type="SMART" id="SM00785">
    <property type="entry name" value="AARP2CN"/>
    <property type="match status" value="1"/>
</dbReference>
<dbReference type="InterPro" id="IPR007034">
    <property type="entry name" value="BMS1_TSR1_C"/>
</dbReference>
<dbReference type="PROSITE" id="PS51714">
    <property type="entry name" value="G_BMS1"/>
    <property type="match status" value="1"/>
</dbReference>
<feature type="region of interest" description="Disordered" evidence="4">
    <location>
        <begin position="1"/>
        <end position="24"/>
    </location>
</feature>
<evidence type="ECO:0000313" key="7">
    <source>
        <dbReference type="Proteomes" id="UP000078046"/>
    </source>
</evidence>
<dbReference type="GO" id="GO:0003924">
    <property type="term" value="F:GTPase activity"/>
    <property type="evidence" value="ECO:0007669"/>
    <property type="project" value="TreeGrafter"/>
</dbReference>
<organism evidence="6 7">
    <name type="scientific">Intoshia linei</name>
    <dbReference type="NCBI Taxonomy" id="1819745"/>
    <lineage>
        <taxon>Eukaryota</taxon>
        <taxon>Metazoa</taxon>
        <taxon>Spiralia</taxon>
        <taxon>Lophotrochozoa</taxon>
        <taxon>Mesozoa</taxon>
        <taxon>Orthonectida</taxon>
        <taxon>Rhopaluridae</taxon>
        <taxon>Intoshia</taxon>
    </lineage>
</organism>
<dbReference type="AlphaFoldDB" id="A0A177B8R0"/>
<evidence type="ECO:0000256" key="4">
    <source>
        <dbReference type="SAM" id="MobiDB-lite"/>
    </source>
</evidence>
<dbReference type="SUPFAM" id="SSF52540">
    <property type="entry name" value="P-loop containing nucleoside triphosphate hydrolases"/>
    <property type="match status" value="1"/>
</dbReference>
<sequence>MQEKKTFQKNKKSKNVNRDLKGKNPKAYAFNSVNKISKRIARSMDMQESRKHIPIKHDIEQEPPLLIVIAGPSKCGKTTLLKSLLLHYTNEKITNIKGPVTVVSGKKQRLTFMESNNDICTIIDLIKVADLVITVVNARIGFEMESFEIINICQTHGFPRILGVLTHFDLFNSIHMARKTKKTMKQRFWTEIYDGMKLFNFDRNVTGYYNKNEIGKMTRYFHALKLRPMPWKLSHSYLLADRIEYANCKLEKSQNEDGTVKICVYGYVRGTHMSQNTDIHIPGCGDYKIAHISNLNDPCAAPSIRKCRTLMEKERIIYAPMSGFGGVTIDDDHAVYVPMGDYEKISGNNEQNVNLLDILPEEKCDIFGDDENFSESGIENKVDSSNLNGELEEFVYSSLETVPFAAGDSVNRINYPSQYEQIYKARFNFNELGNCFMTGEWDSDEDADKLLEKDSTNQNNEVKDVEMDDKISESEDDENLTEREKNIKKKIKRKMAFNVTYDRNKMVDKGNTDEVYQNWKKLIENKKEMDKIEFANEQKNVYDGSNVGDYVKVTIDNVPIEFMKNLDTNYPCIVGCLLTNEMNSSYVQIRIKRHRWFGKTLKNGDPLILSIGWRRVQTIPFYATTDDNGRHRLLKYTPQYMHCMGYCWTNCINKEMGVVGIQSVSDDKKTNRFRIAATGVVLGNVSLPNVVKKLKLVGHPSKIFKKTAFIDGMFNSETEAAKFEGSTIRSVSGIRGCVKKIVLNKNGVIRATFEDKLVMKKQLPYSMKRRRMESKPKELNICFKPKTKIDRLVGMMRMLESNQNKLNKEKIAHRTPAQMEADKMALKRLDNAKNRKK</sequence>
<dbReference type="PANTHER" id="PTHR12858">
    <property type="entry name" value="RIBOSOME BIOGENESIS PROTEIN"/>
    <property type="match status" value="1"/>
</dbReference>
<evidence type="ECO:0000259" key="5">
    <source>
        <dbReference type="PROSITE" id="PS51714"/>
    </source>
</evidence>
<evidence type="ECO:0000256" key="3">
    <source>
        <dbReference type="ARBA" id="ARBA00023242"/>
    </source>
</evidence>